<organism evidence="1 2">
    <name type="scientific">Knipowitschia caucasica</name>
    <name type="common">Caucasian dwarf goby</name>
    <name type="synonym">Pomatoschistus caucasicus</name>
    <dbReference type="NCBI Taxonomy" id="637954"/>
    <lineage>
        <taxon>Eukaryota</taxon>
        <taxon>Metazoa</taxon>
        <taxon>Chordata</taxon>
        <taxon>Craniata</taxon>
        <taxon>Vertebrata</taxon>
        <taxon>Euteleostomi</taxon>
        <taxon>Actinopterygii</taxon>
        <taxon>Neopterygii</taxon>
        <taxon>Teleostei</taxon>
        <taxon>Neoteleostei</taxon>
        <taxon>Acanthomorphata</taxon>
        <taxon>Gobiaria</taxon>
        <taxon>Gobiiformes</taxon>
        <taxon>Gobioidei</taxon>
        <taxon>Gobiidae</taxon>
        <taxon>Gobiinae</taxon>
        <taxon>Knipowitschia</taxon>
    </lineage>
</organism>
<protein>
    <submittedName>
        <fullName evidence="1">Uncharacterized protein</fullName>
    </submittedName>
</protein>
<proteinExistence type="predicted"/>
<accession>A0AAV2ME04</accession>
<dbReference type="Proteomes" id="UP001497482">
    <property type="component" value="Chromosome 7"/>
</dbReference>
<reference evidence="1 2" key="1">
    <citation type="submission" date="2024-04" db="EMBL/GenBank/DDBJ databases">
        <authorList>
            <person name="Waldvogel A.-M."/>
            <person name="Schoenle A."/>
        </authorList>
    </citation>
    <scope>NUCLEOTIDE SEQUENCE [LARGE SCALE GENOMIC DNA]</scope>
</reference>
<sequence length="140" mass="15249">MLCGPQETTAVICGCGGGNSGSVEFVAVRRTLCCEQLRSLVLVNHCSNWSTLCPPRGSARAVLNGLLQEQSGDTSVSLLMINPNIRLRPGRCQIWQDQGICVETTTIRANRSDHRAEACFVFQTLVCIRSLLPAKALMEK</sequence>
<keyword evidence="2" id="KW-1185">Reference proteome</keyword>
<evidence type="ECO:0000313" key="2">
    <source>
        <dbReference type="Proteomes" id="UP001497482"/>
    </source>
</evidence>
<name>A0AAV2ME04_KNICA</name>
<dbReference type="EMBL" id="OZ035829">
    <property type="protein sequence ID" value="CAL1611389.1"/>
    <property type="molecule type" value="Genomic_DNA"/>
</dbReference>
<evidence type="ECO:0000313" key="1">
    <source>
        <dbReference type="EMBL" id="CAL1611389.1"/>
    </source>
</evidence>
<dbReference type="AlphaFoldDB" id="A0AAV2ME04"/>
<gene>
    <name evidence="1" type="ORF">KC01_LOCUS37816</name>
</gene>